<comment type="caution">
    <text evidence="6">The sequence shown here is derived from an EMBL/GenBank/DDBJ whole genome shotgun (WGS) entry which is preliminary data.</text>
</comment>
<feature type="compositionally biased region" description="Basic and acidic residues" evidence="3">
    <location>
        <begin position="35"/>
        <end position="46"/>
    </location>
</feature>
<protein>
    <recommendedName>
        <fullName evidence="5">CHAT domain-containing protein</fullName>
    </recommendedName>
</protein>
<dbReference type="InterPro" id="IPR024983">
    <property type="entry name" value="CHAT_dom"/>
</dbReference>
<dbReference type="InterPro" id="IPR019734">
    <property type="entry name" value="TPR_rpt"/>
</dbReference>
<dbReference type="STRING" id="1244869.H261_02096"/>
<feature type="signal peptide" evidence="4">
    <location>
        <begin position="1"/>
        <end position="23"/>
    </location>
</feature>
<dbReference type="Proteomes" id="UP000011744">
    <property type="component" value="Unassembled WGS sequence"/>
</dbReference>
<gene>
    <name evidence="6" type="ORF">H261_02096</name>
</gene>
<keyword evidence="7" id="KW-1185">Reference proteome</keyword>
<dbReference type="SMART" id="SM00028">
    <property type="entry name" value="TPR"/>
    <property type="match status" value="4"/>
</dbReference>
<dbReference type="InterPro" id="IPR011990">
    <property type="entry name" value="TPR-like_helical_dom_sf"/>
</dbReference>
<feature type="repeat" description="TPR" evidence="1">
    <location>
        <begin position="115"/>
        <end position="148"/>
    </location>
</feature>
<evidence type="ECO:0000256" key="1">
    <source>
        <dbReference type="PROSITE-ProRule" id="PRU00339"/>
    </source>
</evidence>
<name>M2ZB91_9PROT</name>
<keyword evidence="1" id="KW-0802">TPR repeat</keyword>
<sequence>MTSRLLIAVALILAALPGAPAPAQPADGGGPMQRKATEASADRLLDDSLLGNPERRARAAARLAEPEPETQDNDVLAGFFFARGMAAAELGRQVDALKALRKAESLVAPEAELRADIFYNLAQTQMNLGRLAPAIAALREANKSTPQNNLALRNLALIAEQYARLGNAEGAASARDECLAMSRRAANDRSNRNPNIATWRETNELRCQIAVLQAQGKLAEAEPLHRRTIAVYENAPNTRGTYIVGNRHTQLSENLRQQGRLAEAENEARTALNIYQSTVGAKSQRTGIGLVTLGRVIAEQGRLKEGESLARKGLEIIQTAGVAGTGAPRGVLADILAAQSRWTEARAEFDLMRQGYADDPDGLEAFVRKNPNYALAMLKTGSVEDSLGLFTRAWEDFSRRLGDEHYTTAQARGFMAAALAALGRDDEAAGHFATAIPVLVEGLDDEDEETGNLARDRKLRLILEADMALLLKAGGAQGVAESFRLADAARGRSVQRALSASAVRAAAADPALAGLARRAQDAEKQISALNGLLANAISARAEELDADAIADLKMRLKALKAGRSADLKEIAGRFPEYGRLANPRPSTVADIQAHLRPGEAMLAFYSADDRLHAWAVPATGEPLAVTAPLDRVALESRIKGLRRALDLSINDIDEIPDFDLDSAWRLYAAILAPIEPAWAQAGTVFTVPHGPLGQLPLALLPTAPPSKAGKGAGGGPLFARYRDVPWLARKVAVAQLPSAGALATLRALPERSLPRHTFVAFGDPLFARDQADEPAAPPPAATQRGIKRRAAPKTGPGFTAELARLPRLPDTAEEVSSIALVLGADPDRDIFLQARASEARVRSLDLSQWRIVMFATHGLIPGDLAGLDQPALALSSPEVSGDGSAGVLTMERIMGLKLDADWVVLSACNTAAGEGAGAEAVSGLGRAFFYAGTRALLVSNWPVETTSARLLTTDLFRRQAADPALSRAQALRQTMLALMDDPGPLDQAGKEQFTYAHPTFWAPFSLVGDGGGGR</sequence>
<evidence type="ECO:0000313" key="6">
    <source>
        <dbReference type="EMBL" id="EME71685.1"/>
    </source>
</evidence>
<dbReference type="eggNOG" id="COG0457">
    <property type="taxonomic scope" value="Bacteria"/>
</dbReference>
<evidence type="ECO:0000259" key="5">
    <source>
        <dbReference type="Pfam" id="PF12770"/>
    </source>
</evidence>
<dbReference type="Pfam" id="PF12770">
    <property type="entry name" value="CHAT"/>
    <property type="match status" value="1"/>
</dbReference>
<evidence type="ECO:0000256" key="4">
    <source>
        <dbReference type="SAM" id="SignalP"/>
    </source>
</evidence>
<feature type="region of interest" description="Disordered" evidence="3">
    <location>
        <begin position="769"/>
        <end position="797"/>
    </location>
</feature>
<feature type="region of interest" description="Disordered" evidence="3">
    <location>
        <begin position="21"/>
        <end position="48"/>
    </location>
</feature>
<feature type="domain" description="CHAT" evidence="5">
    <location>
        <begin position="663"/>
        <end position="1009"/>
    </location>
</feature>
<evidence type="ECO:0000313" key="7">
    <source>
        <dbReference type="Proteomes" id="UP000011744"/>
    </source>
</evidence>
<dbReference type="PANTHER" id="PTHR10098">
    <property type="entry name" value="RAPSYN-RELATED"/>
    <property type="match status" value="1"/>
</dbReference>
<dbReference type="SUPFAM" id="SSF48452">
    <property type="entry name" value="TPR-like"/>
    <property type="match status" value="3"/>
</dbReference>
<dbReference type="PANTHER" id="PTHR10098:SF108">
    <property type="entry name" value="TETRATRICOPEPTIDE REPEAT PROTEIN 28"/>
    <property type="match status" value="1"/>
</dbReference>
<dbReference type="Gene3D" id="1.25.40.10">
    <property type="entry name" value="Tetratricopeptide repeat domain"/>
    <property type="match status" value="3"/>
</dbReference>
<organism evidence="6 7">
    <name type="scientific">Paramagnetospirillum caucaseum</name>
    <dbReference type="NCBI Taxonomy" id="1244869"/>
    <lineage>
        <taxon>Bacteria</taxon>
        <taxon>Pseudomonadati</taxon>
        <taxon>Pseudomonadota</taxon>
        <taxon>Alphaproteobacteria</taxon>
        <taxon>Rhodospirillales</taxon>
        <taxon>Magnetospirillaceae</taxon>
        <taxon>Paramagnetospirillum</taxon>
    </lineage>
</organism>
<dbReference type="eggNOG" id="COG4995">
    <property type="taxonomic scope" value="Bacteria"/>
</dbReference>
<keyword evidence="2" id="KW-0175">Coiled coil</keyword>
<dbReference type="PROSITE" id="PS50005">
    <property type="entry name" value="TPR"/>
    <property type="match status" value="1"/>
</dbReference>
<evidence type="ECO:0000256" key="3">
    <source>
        <dbReference type="SAM" id="MobiDB-lite"/>
    </source>
</evidence>
<dbReference type="Pfam" id="PF13374">
    <property type="entry name" value="TPR_10"/>
    <property type="match status" value="2"/>
</dbReference>
<evidence type="ECO:0000256" key="2">
    <source>
        <dbReference type="SAM" id="Coils"/>
    </source>
</evidence>
<dbReference type="AlphaFoldDB" id="M2ZB91"/>
<proteinExistence type="predicted"/>
<keyword evidence="4" id="KW-0732">Signal</keyword>
<dbReference type="PATRIC" id="fig|1244869.3.peg.414"/>
<feature type="coiled-coil region" evidence="2">
    <location>
        <begin position="512"/>
        <end position="539"/>
    </location>
</feature>
<dbReference type="OrthoDB" id="9787760at2"/>
<accession>M2ZB91</accession>
<reference evidence="6 7" key="1">
    <citation type="journal article" date="2014" name="Genome Announc.">
        <title>Draft Genome Sequence of Magnetospirillum sp. Strain SO-1, a Freshwater Magnetotactic Bacterium Isolated from the Ol'khovka River, Russia.</title>
        <authorList>
            <person name="Grouzdev D.S."/>
            <person name="Dziuba M.V."/>
            <person name="Sukhacheva M.S."/>
            <person name="Mardanov A.V."/>
            <person name="Beletskiy A.V."/>
            <person name="Kuznetsov B.B."/>
            <person name="Skryabin K.G."/>
        </authorList>
    </citation>
    <scope>NUCLEOTIDE SEQUENCE [LARGE SCALE GENOMIC DNA]</scope>
    <source>
        <strain evidence="6 7">SO-1</strain>
    </source>
</reference>
<feature type="chain" id="PRO_5004029880" description="CHAT domain-containing protein" evidence="4">
    <location>
        <begin position="24"/>
        <end position="1014"/>
    </location>
</feature>
<dbReference type="RefSeq" id="WP_008613767.1">
    <property type="nucleotide sequence ID" value="NZ_AONQ01000003.1"/>
</dbReference>
<dbReference type="EMBL" id="AONQ01000003">
    <property type="protein sequence ID" value="EME71685.1"/>
    <property type="molecule type" value="Genomic_DNA"/>
</dbReference>